<sequence>MHEAKHWLHLICGRSRGRGGRNVGGSFAGFMGLARVKESGQKDRFDSTIGWDEWGNNNYVHCTSMILAFMTKMPNNWPYFVDGSSCFVRGLAKTWGNGFGSEKAGDVASGAGPIIVMHPNPPPPSLKTFRWGELPNCPSPSQLQEVMEVLEAMTQLRDEAHLALGNILAALNTIVENTQLGGT</sequence>
<comment type="caution">
    <text evidence="1">The sequence shown here is derived from an EMBL/GenBank/DDBJ whole genome shotgun (WGS) entry which is preliminary data.</text>
</comment>
<gene>
    <name evidence="1" type="ORF">BS47DRAFT_1360749</name>
</gene>
<accession>A0A9P6B178</accession>
<evidence type="ECO:0000313" key="2">
    <source>
        <dbReference type="Proteomes" id="UP000886523"/>
    </source>
</evidence>
<keyword evidence="2" id="KW-1185">Reference proteome</keyword>
<name>A0A9P6B178_9AGAM</name>
<dbReference type="EMBL" id="MU128946">
    <property type="protein sequence ID" value="KAF9515786.1"/>
    <property type="molecule type" value="Genomic_DNA"/>
</dbReference>
<protein>
    <submittedName>
        <fullName evidence="1">Uncharacterized protein</fullName>
    </submittedName>
</protein>
<dbReference type="AlphaFoldDB" id="A0A9P6B178"/>
<dbReference type="Proteomes" id="UP000886523">
    <property type="component" value="Unassembled WGS sequence"/>
</dbReference>
<organism evidence="1 2">
    <name type="scientific">Hydnum rufescens UP504</name>
    <dbReference type="NCBI Taxonomy" id="1448309"/>
    <lineage>
        <taxon>Eukaryota</taxon>
        <taxon>Fungi</taxon>
        <taxon>Dikarya</taxon>
        <taxon>Basidiomycota</taxon>
        <taxon>Agaricomycotina</taxon>
        <taxon>Agaricomycetes</taxon>
        <taxon>Cantharellales</taxon>
        <taxon>Hydnaceae</taxon>
        <taxon>Hydnum</taxon>
    </lineage>
</organism>
<evidence type="ECO:0000313" key="1">
    <source>
        <dbReference type="EMBL" id="KAF9515786.1"/>
    </source>
</evidence>
<reference evidence="1" key="1">
    <citation type="journal article" date="2020" name="Nat. Commun.">
        <title>Large-scale genome sequencing of mycorrhizal fungi provides insights into the early evolution of symbiotic traits.</title>
        <authorList>
            <person name="Miyauchi S."/>
            <person name="Kiss E."/>
            <person name="Kuo A."/>
            <person name="Drula E."/>
            <person name="Kohler A."/>
            <person name="Sanchez-Garcia M."/>
            <person name="Morin E."/>
            <person name="Andreopoulos B."/>
            <person name="Barry K.W."/>
            <person name="Bonito G."/>
            <person name="Buee M."/>
            <person name="Carver A."/>
            <person name="Chen C."/>
            <person name="Cichocki N."/>
            <person name="Clum A."/>
            <person name="Culley D."/>
            <person name="Crous P.W."/>
            <person name="Fauchery L."/>
            <person name="Girlanda M."/>
            <person name="Hayes R.D."/>
            <person name="Keri Z."/>
            <person name="LaButti K."/>
            <person name="Lipzen A."/>
            <person name="Lombard V."/>
            <person name="Magnuson J."/>
            <person name="Maillard F."/>
            <person name="Murat C."/>
            <person name="Nolan M."/>
            <person name="Ohm R.A."/>
            <person name="Pangilinan J."/>
            <person name="Pereira M.F."/>
            <person name="Perotto S."/>
            <person name="Peter M."/>
            <person name="Pfister S."/>
            <person name="Riley R."/>
            <person name="Sitrit Y."/>
            <person name="Stielow J.B."/>
            <person name="Szollosi G."/>
            <person name="Zifcakova L."/>
            <person name="Stursova M."/>
            <person name="Spatafora J.W."/>
            <person name="Tedersoo L."/>
            <person name="Vaario L.M."/>
            <person name="Yamada A."/>
            <person name="Yan M."/>
            <person name="Wang P."/>
            <person name="Xu J."/>
            <person name="Bruns T."/>
            <person name="Baldrian P."/>
            <person name="Vilgalys R."/>
            <person name="Dunand C."/>
            <person name="Henrissat B."/>
            <person name="Grigoriev I.V."/>
            <person name="Hibbett D."/>
            <person name="Nagy L.G."/>
            <person name="Martin F.M."/>
        </authorList>
    </citation>
    <scope>NUCLEOTIDE SEQUENCE</scope>
    <source>
        <strain evidence="1">UP504</strain>
    </source>
</reference>
<proteinExistence type="predicted"/>